<dbReference type="AlphaFoldDB" id="A0A9D9EFR7"/>
<dbReference type="PANTHER" id="PTHR43421">
    <property type="entry name" value="METALLOPROTEASE PMBA"/>
    <property type="match status" value="1"/>
</dbReference>
<dbReference type="Pfam" id="PF19289">
    <property type="entry name" value="PmbA_TldD_3rd"/>
    <property type="match status" value="1"/>
</dbReference>
<dbReference type="Gene3D" id="3.30.2290.10">
    <property type="entry name" value="PmbA/TldD superfamily"/>
    <property type="match status" value="1"/>
</dbReference>
<sequence>MQHTEDKYGETGGSLIVKEEMESARHFMETALRLGASQARISLSKSVLDSFSILNGELDKVTHAADRSIYMYIFAEGRYGTFSTNMTDADKAEDFVGKAIETVKMLAPDPHRRLPDPARTAKDALTGREAGLYDEEYAKVTSEERLAAALSGALMCGEDKRKGGLTGALVSGKDRQADRNGTETGMPAGDNWKMISEECEYSDSVDDNYTIDSQGFAGRHTETSFAFCSEVTIADKNGNRFSGYWWESSPFRSGLDLKDCSAAALRKAVSQIGPKRHRSGKYSMVVDRSVSSRLVSPLFSALNAMAIQQKNSFLDGSLGQKIFPEGMTIMDLARSCGRPGSRLFDTEGVATADAPVILDGVVKEYFVNTYMASKTGFAPTIEGVSRPVLMPFIQGGSSTGTGLVSEEKEVSLQDILHRCGSGIYVCGFNGGNCNQTTGDFSYGIEGFAFKDGKITHPVREMVITGNMISLWNSLLAAGSDARAGTRWQIPTLAFEGVDFSA</sequence>
<evidence type="ECO:0000313" key="5">
    <source>
        <dbReference type="Proteomes" id="UP000823619"/>
    </source>
</evidence>
<dbReference type="EMBL" id="JADIMO010000133">
    <property type="protein sequence ID" value="MBO8446035.1"/>
    <property type="molecule type" value="Genomic_DNA"/>
</dbReference>
<evidence type="ECO:0000259" key="3">
    <source>
        <dbReference type="Pfam" id="PF19289"/>
    </source>
</evidence>
<proteinExistence type="inferred from homology"/>
<evidence type="ECO:0000256" key="1">
    <source>
        <dbReference type="ARBA" id="ARBA00005836"/>
    </source>
</evidence>
<dbReference type="InterPro" id="IPR002510">
    <property type="entry name" value="Metalloprtase-TldD/E_N"/>
</dbReference>
<dbReference type="PANTHER" id="PTHR43421:SF1">
    <property type="entry name" value="METALLOPROTEASE PMBA"/>
    <property type="match status" value="1"/>
</dbReference>
<evidence type="ECO:0000313" key="4">
    <source>
        <dbReference type="EMBL" id="MBO8446035.1"/>
    </source>
</evidence>
<gene>
    <name evidence="4" type="ORF">IAC23_10165</name>
</gene>
<dbReference type="SUPFAM" id="SSF111283">
    <property type="entry name" value="Putative modulator of DNA gyrase, PmbA/TldD"/>
    <property type="match status" value="2"/>
</dbReference>
<dbReference type="Proteomes" id="UP000823619">
    <property type="component" value="Unassembled WGS sequence"/>
</dbReference>
<dbReference type="InterPro" id="IPR047657">
    <property type="entry name" value="PmbA"/>
</dbReference>
<protein>
    <submittedName>
        <fullName evidence="4">TldD/PmbA family protein</fullName>
    </submittedName>
</protein>
<dbReference type="GO" id="GO:0008237">
    <property type="term" value="F:metallopeptidase activity"/>
    <property type="evidence" value="ECO:0007669"/>
    <property type="project" value="InterPro"/>
</dbReference>
<dbReference type="InterPro" id="IPR036059">
    <property type="entry name" value="TldD/PmbA_sf"/>
</dbReference>
<dbReference type="Pfam" id="PF01523">
    <property type="entry name" value="PmbA_TldD_1st"/>
    <property type="match status" value="1"/>
</dbReference>
<comment type="similarity">
    <text evidence="1">Belongs to the peptidase U62 family.</text>
</comment>
<dbReference type="InterPro" id="IPR045569">
    <property type="entry name" value="Metalloprtase-TldD/E_C"/>
</dbReference>
<evidence type="ECO:0000259" key="2">
    <source>
        <dbReference type="Pfam" id="PF01523"/>
    </source>
</evidence>
<reference evidence="4" key="2">
    <citation type="journal article" date="2021" name="PeerJ">
        <title>Extensive microbial diversity within the chicken gut microbiome revealed by metagenomics and culture.</title>
        <authorList>
            <person name="Gilroy R."/>
            <person name="Ravi A."/>
            <person name="Getino M."/>
            <person name="Pursley I."/>
            <person name="Horton D.L."/>
            <person name="Alikhan N.F."/>
            <person name="Baker D."/>
            <person name="Gharbi K."/>
            <person name="Hall N."/>
            <person name="Watson M."/>
            <person name="Adriaenssens E.M."/>
            <person name="Foster-Nyarko E."/>
            <person name="Jarju S."/>
            <person name="Secka A."/>
            <person name="Antonio M."/>
            <person name="Oren A."/>
            <person name="Chaudhuri R.R."/>
            <person name="La Ragione R."/>
            <person name="Hildebrand F."/>
            <person name="Pallen M.J."/>
        </authorList>
    </citation>
    <scope>NUCLEOTIDE SEQUENCE</scope>
    <source>
        <strain evidence="4">D5-748</strain>
    </source>
</reference>
<accession>A0A9D9EFR7</accession>
<feature type="domain" description="Metalloprotease TldD/E C-terminal" evidence="3">
    <location>
        <begin position="279"/>
        <end position="500"/>
    </location>
</feature>
<dbReference type="InterPro" id="IPR035068">
    <property type="entry name" value="TldD/PmbA_N"/>
</dbReference>
<feature type="domain" description="Metalloprotease TldD/E N-terminal" evidence="2">
    <location>
        <begin position="40"/>
        <end position="101"/>
    </location>
</feature>
<dbReference type="GO" id="GO:0005829">
    <property type="term" value="C:cytosol"/>
    <property type="evidence" value="ECO:0007669"/>
    <property type="project" value="TreeGrafter"/>
</dbReference>
<reference evidence="4" key="1">
    <citation type="submission" date="2020-10" db="EMBL/GenBank/DDBJ databases">
        <authorList>
            <person name="Gilroy R."/>
        </authorList>
    </citation>
    <scope>NUCLEOTIDE SEQUENCE</scope>
    <source>
        <strain evidence="4">D5-748</strain>
    </source>
</reference>
<name>A0A9D9EFR7_9BACT</name>
<dbReference type="GO" id="GO:0006508">
    <property type="term" value="P:proteolysis"/>
    <property type="evidence" value="ECO:0007669"/>
    <property type="project" value="InterPro"/>
</dbReference>
<organism evidence="4 5">
    <name type="scientific">Candidatus Cryptobacteroides merdavium</name>
    <dbReference type="NCBI Taxonomy" id="2840769"/>
    <lineage>
        <taxon>Bacteria</taxon>
        <taxon>Pseudomonadati</taxon>
        <taxon>Bacteroidota</taxon>
        <taxon>Bacteroidia</taxon>
        <taxon>Bacteroidales</taxon>
        <taxon>Candidatus Cryptobacteroides</taxon>
    </lineage>
</organism>
<comment type="caution">
    <text evidence="4">The sequence shown here is derived from an EMBL/GenBank/DDBJ whole genome shotgun (WGS) entry which is preliminary data.</text>
</comment>